<evidence type="ECO:0000313" key="5">
    <source>
        <dbReference type="EMBL" id="ROR73953.1"/>
    </source>
</evidence>
<accession>A0A3N2BFC1</accession>
<dbReference type="AlphaFoldDB" id="A0A3N2BFC1"/>
<dbReference type="RefSeq" id="WP_245991156.1">
    <property type="nucleotide sequence ID" value="NZ_RKHK01000001.1"/>
</dbReference>
<keyword evidence="3" id="KW-0732">Signal</keyword>
<comment type="caution">
    <text evidence="5">The sequence shown here is derived from an EMBL/GenBank/DDBJ whole genome shotgun (WGS) entry which is preliminary data.</text>
</comment>
<dbReference type="PROSITE" id="PS50983">
    <property type="entry name" value="FE_B12_PBP"/>
    <property type="match status" value="1"/>
</dbReference>
<evidence type="ECO:0000256" key="2">
    <source>
        <dbReference type="SAM" id="Coils"/>
    </source>
</evidence>
<organism evidence="5 6">
    <name type="scientific">Bogoriella caseilytica</name>
    <dbReference type="NCBI Taxonomy" id="56055"/>
    <lineage>
        <taxon>Bacteria</taxon>
        <taxon>Bacillati</taxon>
        <taxon>Actinomycetota</taxon>
        <taxon>Actinomycetes</taxon>
        <taxon>Micrococcales</taxon>
        <taxon>Bogoriellaceae</taxon>
        <taxon>Bogoriella</taxon>
    </lineage>
</organism>
<name>A0A3N2BFC1_9MICO</name>
<keyword evidence="2" id="KW-0175">Coiled coil</keyword>
<evidence type="ECO:0000313" key="6">
    <source>
        <dbReference type="Proteomes" id="UP000280668"/>
    </source>
</evidence>
<dbReference type="Proteomes" id="UP000280668">
    <property type="component" value="Unassembled WGS sequence"/>
</dbReference>
<dbReference type="InterPro" id="IPR002491">
    <property type="entry name" value="ABC_transptr_periplasmic_BD"/>
</dbReference>
<gene>
    <name evidence="5" type="ORF">EDD31_2348</name>
</gene>
<feature type="signal peptide" evidence="3">
    <location>
        <begin position="1"/>
        <end position="26"/>
    </location>
</feature>
<dbReference type="PANTHER" id="PTHR30535:SF7">
    <property type="entry name" value="IRON(III) DICITRATE-BINDING PROTEIN"/>
    <property type="match status" value="1"/>
</dbReference>
<proteinExistence type="inferred from homology"/>
<dbReference type="InterPro" id="IPR050902">
    <property type="entry name" value="ABC_Transporter_SBP"/>
</dbReference>
<dbReference type="PANTHER" id="PTHR30535">
    <property type="entry name" value="VITAMIN B12-BINDING PROTEIN"/>
    <property type="match status" value="1"/>
</dbReference>
<evidence type="ECO:0000256" key="1">
    <source>
        <dbReference type="ARBA" id="ARBA00008814"/>
    </source>
</evidence>
<dbReference type="Gene3D" id="3.40.50.1980">
    <property type="entry name" value="Nitrogenase molybdenum iron protein domain"/>
    <property type="match status" value="2"/>
</dbReference>
<dbReference type="SUPFAM" id="SSF53807">
    <property type="entry name" value="Helical backbone' metal receptor"/>
    <property type="match status" value="1"/>
</dbReference>
<reference evidence="5 6" key="1">
    <citation type="submission" date="2018-11" db="EMBL/GenBank/DDBJ databases">
        <title>Sequencing the genomes of 1000 actinobacteria strains.</title>
        <authorList>
            <person name="Klenk H.-P."/>
        </authorList>
    </citation>
    <scope>NUCLEOTIDE SEQUENCE [LARGE SCALE GENOMIC DNA]</scope>
    <source>
        <strain evidence="5 6">DSM 11294</strain>
    </source>
</reference>
<sequence length="342" mass="36837">MRYRRALIVCAVPAMALGACTGQADAGPESRTDQSEEPIELASCGYHSEITGPPERILAIKSSTAELLLALGAGDRLVGTAFLDAPLPEEYAAEAADVPEISEQNPASELVLELEPDLIVAGWESNLTDAGAGDRQMYEDLGVATWVPPSACEQAGEDHRPAPLTFEDVFAEIELMGRVLGPEAQARAEELIAEQREQLAELDEQISETAGLRAVWWSSNNQTPYVGAGEGAPQLLLDAAGLENVFDDLPERWENISWEDFAAADPDVIVLVDSEWNSAASKMEALTEEPMTSELTAVQEERYIVLPFPATEPGIRNVPGALDLHAQLAEFSDLIEQEASAP</sequence>
<dbReference type="Pfam" id="PF01497">
    <property type="entry name" value="Peripla_BP_2"/>
    <property type="match status" value="1"/>
</dbReference>
<dbReference type="PROSITE" id="PS51257">
    <property type="entry name" value="PROKAR_LIPOPROTEIN"/>
    <property type="match status" value="1"/>
</dbReference>
<evidence type="ECO:0000256" key="3">
    <source>
        <dbReference type="SAM" id="SignalP"/>
    </source>
</evidence>
<feature type="coiled-coil region" evidence="2">
    <location>
        <begin position="185"/>
        <end position="212"/>
    </location>
</feature>
<dbReference type="EMBL" id="RKHK01000001">
    <property type="protein sequence ID" value="ROR73953.1"/>
    <property type="molecule type" value="Genomic_DNA"/>
</dbReference>
<comment type="similarity">
    <text evidence="1">Belongs to the bacterial solute-binding protein 8 family.</text>
</comment>
<evidence type="ECO:0000259" key="4">
    <source>
        <dbReference type="PROSITE" id="PS50983"/>
    </source>
</evidence>
<feature type="chain" id="PRO_5038515173" evidence="3">
    <location>
        <begin position="27"/>
        <end position="342"/>
    </location>
</feature>
<protein>
    <submittedName>
        <fullName evidence="5">Iron complex transport system substrate-binding protein</fullName>
    </submittedName>
</protein>
<keyword evidence="6" id="KW-1185">Reference proteome</keyword>
<feature type="domain" description="Fe/B12 periplasmic-binding" evidence="4">
    <location>
        <begin position="56"/>
        <end position="339"/>
    </location>
</feature>